<evidence type="ECO:0000256" key="1">
    <source>
        <dbReference type="ARBA" id="ARBA00006432"/>
    </source>
</evidence>
<evidence type="ECO:0008006" key="7">
    <source>
        <dbReference type="Google" id="ProtNLM"/>
    </source>
</evidence>
<dbReference type="InterPro" id="IPR042099">
    <property type="entry name" value="ANL_N_sf"/>
</dbReference>
<evidence type="ECO:0000259" key="3">
    <source>
        <dbReference type="Pfam" id="PF00501"/>
    </source>
</evidence>
<dbReference type="OrthoDB" id="1898221at2759"/>
<comment type="caution">
    <text evidence="5">The sequence shown here is derived from an EMBL/GenBank/DDBJ whole genome shotgun (WGS) entry which is preliminary data.</text>
</comment>
<feature type="domain" description="AMP-dependent synthetase/ligase" evidence="3">
    <location>
        <begin position="60"/>
        <end position="461"/>
    </location>
</feature>
<dbReference type="Pfam" id="PF00501">
    <property type="entry name" value="AMP-binding"/>
    <property type="match status" value="1"/>
</dbReference>
<name>A0A8H5CQ60_9AGAR</name>
<dbReference type="CDD" id="cd05911">
    <property type="entry name" value="Firefly_Luc_like"/>
    <property type="match status" value="1"/>
</dbReference>
<sequence length="617" mass="67862">MPLFVRPHRVFKMEENLWVLVSLVMAPRIYTSSVPPIPIFEQSIFTRLLSQDSPSLIGGQPGNNVAFIDAGTATQITRAQLRSLALTFGYALRTHPRTNVKRGDTILLYSPNSLAWPVVVFGSIAAGLKCTFANSAYTATELAHQYRDSRAKMVMTSPEGLAIVRDMFKALGLSRAETDSRIIVIGHGFAWAGGPTVSPKAEEAGLLTLDELLKVQGSLQQEEKFDGKLAKETAFLCYSSGTTGKPKGVETTHQNVTSVIDSVKVTFPPMRYEVDRILATLPMYHIYGAVKLLFFPLLCGVPCVIMPRFDPELFCANIEKYKISVALIVPPVLVVLTRFPAVDKYDLSTLRFMLSGAAPLGADLVKQVTTRILTKRKKEANPDNEFHICQGYGLTETSPTTHLLPTKDSTRKVGSIGILLANLEARLVVDDEGGPGKEIEAPEGERGELWVRGPTIMKGYLNNPSATTNSITPDGWFKTGDIAIRDKEGFYYIVDRRKELIKYKGFQVPPAELESILLSHPDIADSAVIGVDSVKEATELPRAYVVHAKPDTLKTEADKEAFGRGVAKWMETKVAKHKFLRGGVVVIDVVPKSAAGKILRRELRERAKKELAVKAKL</sequence>
<evidence type="ECO:0000313" key="6">
    <source>
        <dbReference type="Proteomes" id="UP000559256"/>
    </source>
</evidence>
<dbReference type="Proteomes" id="UP000559256">
    <property type="component" value="Unassembled WGS sequence"/>
</dbReference>
<organism evidence="5 6">
    <name type="scientific">Tetrapyrgos nigripes</name>
    <dbReference type="NCBI Taxonomy" id="182062"/>
    <lineage>
        <taxon>Eukaryota</taxon>
        <taxon>Fungi</taxon>
        <taxon>Dikarya</taxon>
        <taxon>Basidiomycota</taxon>
        <taxon>Agaricomycotina</taxon>
        <taxon>Agaricomycetes</taxon>
        <taxon>Agaricomycetidae</taxon>
        <taxon>Agaricales</taxon>
        <taxon>Marasmiineae</taxon>
        <taxon>Marasmiaceae</taxon>
        <taxon>Tetrapyrgos</taxon>
    </lineage>
</organism>
<protein>
    <recommendedName>
        <fullName evidence="7">AMP binding protein</fullName>
    </recommendedName>
</protein>
<dbReference type="Gene3D" id="3.40.50.12780">
    <property type="entry name" value="N-terminal domain of ligase-like"/>
    <property type="match status" value="1"/>
</dbReference>
<dbReference type="PANTHER" id="PTHR24096">
    <property type="entry name" value="LONG-CHAIN-FATTY-ACID--COA LIGASE"/>
    <property type="match status" value="1"/>
</dbReference>
<dbReference type="InterPro" id="IPR025110">
    <property type="entry name" value="AMP-bd_C"/>
</dbReference>
<evidence type="ECO:0000313" key="5">
    <source>
        <dbReference type="EMBL" id="KAF5345339.1"/>
    </source>
</evidence>
<dbReference type="AlphaFoldDB" id="A0A8H5CQ60"/>
<dbReference type="InterPro" id="IPR000873">
    <property type="entry name" value="AMP-dep_synth/lig_dom"/>
</dbReference>
<reference evidence="5 6" key="1">
    <citation type="journal article" date="2020" name="ISME J.">
        <title>Uncovering the hidden diversity of litter-decomposition mechanisms in mushroom-forming fungi.</title>
        <authorList>
            <person name="Floudas D."/>
            <person name="Bentzer J."/>
            <person name="Ahren D."/>
            <person name="Johansson T."/>
            <person name="Persson P."/>
            <person name="Tunlid A."/>
        </authorList>
    </citation>
    <scope>NUCLEOTIDE SEQUENCE [LARGE SCALE GENOMIC DNA]</scope>
    <source>
        <strain evidence="5 6">CBS 291.85</strain>
    </source>
</reference>
<dbReference type="SUPFAM" id="SSF56801">
    <property type="entry name" value="Acetyl-CoA synthetase-like"/>
    <property type="match status" value="1"/>
</dbReference>
<evidence type="ECO:0000256" key="2">
    <source>
        <dbReference type="ARBA" id="ARBA00022598"/>
    </source>
</evidence>
<gene>
    <name evidence="5" type="ORF">D9758_008423</name>
</gene>
<dbReference type="PANTHER" id="PTHR24096:SF149">
    <property type="entry name" value="AMP-BINDING DOMAIN-CONTAINING PROTEIN-RELATED"/>
    <property type="match status" value="1"/>
</dbReference>
<comment type="similarity">
    <text evidence="1">Belongs to the ATP-dependent AMP-binding enzyme family.</text>
</comment>
<dbReference type="Pfam" id="PF13193">
    <property type="entry name" value="AMP-binding_C"/>
    <property type="match status" value="1"/>
</dbReference>
<evidence type="ECO:0000259" key="4">
    <source>
        <dbReference type="Pfam" id="PF13193"/>
    </source>
</evidence>
<accession>A0A8H5CQ60</accession>
<dbReference type="GO" id="GO:0016405">
    <property type="term" value="F:CoA-ligase activity"/>
    <property type="evidence" value="ECO:0007669"/>
    <property type="project" value="TreeGrafter"/>
</dbReference>
<proteinExistence type="inferred from homology"/>
<keyword evidence="6" id="KW-1185">Reference proteome</keyword>
<dbReference type="PROSITE" id="PS00455">
    <property type="entry name" value="AMP_BINDING"/>
    <property type="match status" value="1"/>
</dbReference>
<dbReference type="EMBL" id="JAACJM010000113">
    <property type="protein sequence ID" value="KAF5345339.1"/>
    <property type="molecule type" value="Genomic_DNA"/>
</dbReference>
<dbReference type="InterPro" id="IPR020845">
    <property type="entry name" value="AMP-binding_CS"/>
</dbReference>
<dbReference type="InterPro" id="IPR045851">
    <property type="entry name" value="AMP-bd_C_sf"/>
</dbReference>
<keyword evidence="2" id="KW-0436">Ligase</keyword>
<feature type="domain" description="AMP-binding enzyme C-terminal" evidence="4">
    <location>
        <begin position="512"/>
        <end position="597"/>
    </location>
</feature>
<dbReference type="Gene3D" id="3.30.300.30">
    <property type="match status" value="1"/>
</dbReference>